<feature type="domain" description="PNPLA" evidence="3">
    <location>
        <begin position="194"/>
        <end position="387"/>
    </location>
</feature>
<dbReference type="AlphaFoldDB" id="A0A1J4MIX8"/>
<reference evidence="4 5" key="1">
    <citation type="submission" date="2016-10" db="EMBL/GenBank/DDBJ databases">
        <title>Reductive evolution of mitochondrial metabolism and differential evolution of invasion-related proteins in Cryptosporidium.</title>
        <authorList>
            <person name="Liu S."/>
            <person name="Roellig D.M."/>
            <person name="Guo Y."/>
            <person name="Li N."/>
            <person name="Frace M.A."/>
            <person name="Tang K."/>
            <person name="Zhang L."/>
            <person name="Feng Y."/>
            <person name="Xiao L."/>
        </authorList>
    </citation>
    <scope>NUCLEOTIDE SEQUENCE [LARGE SCALE GENOMIC DNA]</scope>
    <source>
        <strain evidence="4">30847</strain>
    </source>
</reference>
<comment type="caution">
    <text evidence="4">The sequence shown here is derived from an EMBL/GenBank/DDBJ whole genome shotgun (WGS) entry which is preliminary data.</text>
</comment>
<dbReference type="GO" id="GO:0016787">
    <property type="term" value="F:hydrolase activity"/>
    <property type="evidence" value="ECO:0007669"/>
    <property type="project" value="UniProtKB-UniRule"/>
</dbReference>
<accession>A0A1J4MIX8</accession>
<dbReference type="EMBL" id="LRBS01000099">
    <property type="protein sequence ID" value="OII74176.1"/>
    <property type="molecule type" value="Genomic_DNA"/>
</dbReference>
<feature type="short sequence motif" description="DGA/G" evidence="2">
    <location>
        <begin position="374"/>
        <end position="376"/>
    </location>
</feature>
<proteinExistence type="predicted"/>
<gene>
    <name evidence="4" type="ORF">cand_017560</name>
</gene>
<feature type="active site" description="Nucleophile" evidence="2">
    <location>
        <position position="233"/>
    </location>
</feature>
<feature type="short sequence motif" description="GXGXXG" evidence="2">
    <location>
        <begin position="198"/>
        <end position="203"/>
    </location>
</feature>
<keyword evidence="2" id="KW-0378">Hydrolase</keyword>
<dbReference type="RefSeq" id="XP_067067257.1">
    <property type="nucleotide sequence ID" value="XM_067211990.1"/>
</dbReference>
<dbReference type="VEuPathDB" id="CryptoDB:cand_017560"/>
<dbReference type="InterPro" id="IPR002641">
    <property type="entry name" value="PNPLA_dom"/>
</dbReference>
<organism evidence="4 5">
    <name type="scientific">Cryptosporidium andersoni</name>
    <dbReference type="NCBI Taxonomy" id="117008"/>
    <lineage>
        <taxon>Eukaryota</taxon>
        <taxon>Sar</taxon>
        <taxon>Alveolata</taxon>
        <taxon>Apicomplexa</taxon>
        <taxon>Conoidasida</taxon>
        <taxon>Coccidia</taxon>
        <taxon>Eucoccidiorida</taxon>
        <taxon>Eimeriorina</taxon>
        <taxon>Cryptosporidiidae</taxon>
        <taxon>Cryptosporidium</taxon>
    </lineage>
</organism>
<name>A0A1J4MIX8_9CRYT</name>
<dbReference type="InterPro" id="IPR016035">
    <property type="entry name" value="Acyl_Trfase/lysoPLipase"/>
</dbReference>
<dbReference type="Pfam" id="PF01734">
    <property type="entry name" value="Patatin"/>
    <property type="match status" value="1"/>
</dbReference>
<evidence type="ECO:0000313" key="5">
    <source>
        <dbReference type="Proteomes" id="UP000186804"/>
    </source>
</evidence>
<protein>
    <submittedName>
        <fullName evidence="4">Patatin-like phospholipase family protein</fullName>
    </submittedName>
</protein>
<sequence>MNKEVHQCAPVTAFVNRCAWPLFIAIRTLLKTILSQKALANLVVAYVVLWYINPSDCLAERIYGIKGNNEYNGNFTYQLEESNFLIPHVDESNQSESKKDDELDEILAKYPLLEDDEIDNVSENIEKETMNNIKDMNLTNQDGKKIYSTPLTPPSTSSFSSVSSSTTITDSLFNLNPTFEKPYQDASPSKCYILSTSGGGARGSFSAGLIHGLSLLYRYHSRKLRWDVFSGVSIGSLNTYWSQFYMQGQEVHTSTESASVWENFSYKNVHNCKGTIFKNIPKWLFRLIKNGTRIKGYLCSSYPMLLFMRHLTQNRPRYKEKYWSAVAYNYNLTLPYFFNEEIPIGLLPSIIRTGSSYPGFFPPADLPGLGIFGDGGLSRLLDIRNAIHRCFQSGRAKTDKDIVIDIVSTSYISHEHFPSMRIPTTVSMFEGIGWYFNRYSGVSTFQQYEIVQALRRYPNIKFRHFLSHLDAPNSIIHKINLFDFMPDLLKTSLWEGIYSGFYNATTLKDFWRSIEIDNTPEASWRIYGDARINFPNSASEVSNPDTDAYVEYPSLKEIEYSVSPTVEFINQSNIQSSINENTEIESIQFNDDNSNHNYTQFNETKFINNIIELHRNLLVFRYIENIREFVRERDEVIMRRNENVNLSHNIGLKKDSSDEIESIPFFKSSKLYLYNIEAAINYANAVRKSFHSRFYSKVKFRKVKRNEVRIKKISLDIAIKIFNYYHQKIQSLYNEYNILMEPLNNIYHILFDWTKNCTNSKQNRRSSRGRASQIPLLYPFMEGKDGFSLIWAPYKENPEFKEMMMHLIKARYPNIVWKEPPDIQPEQTRRPIWNKYKLGMIRYLKNREQTHCWVSHPKSQKYFNLIETELSKIREIQKKHEILINTVTNYQILICRAGMMSRYYTAQVEKVIRKNFIYGIDLVESIFLKTSSSDLFLQNNNLDIAGHTEKSQFERLYWTIKQETEDPSNTANFLADIQLSNILPPST</sequence>
<keyword evidence="1 2" id="KW-0443">Lipid metabolism</keyword>
<dbReference type="PROSITE" id="PS51635">
    <property type="entry name" value="PNPLA"/>
    <property type="match status" value="1"/>
</dbReference>
<feature type="active site" description="Proton acceptor" evidence="2">
    <location>
        <position position="374"/>
    </location>
</feature>
<dbReference type="SUPFAM" id="SSF52151">
    <property type="entry name" value="FabD/lysophospholipase-like"/>
    <property type="match status" value="1"/>
</dbReference>
<evidence type="ECO:0000259" key="3">
    <source>
        <dbReference type="PROSITE" id="PS51635"/>
    </source>
</evidence>
<dbReference type="Proteomes" id="UP000186804">
    <property type="component" value="Unassembled WGS sequence"/>
</dbReference>
<keyword evidence="5" id="KW-1185">Reference proteome</keyword>
<keyword evidence="2" id="KW-0442">Lipid degradation</keyword>
<evidence type="ECO:0000256" key="1">
    <source>
        <dbReference type="ARBA" id="ARBA00023098"/>
    </source>
</evidence>
<feature type="short sequence motif" description="GXSXG" evidence="2">
    <location>
        <begin position="231"/>
        <end position="235"/>
    </location>
</feature>
<evidence type="ECO:0000256" key="2">
    <source>
        <dbReference type="PROSITE-ProRule" id="PRU01161"/>
    </source>
</evidence>
<evidence type="ECO:0000313" key="4">
    <source>
        <dbReference type="EMBL" id="OII74176.1"/>
    </source>
</evidence>
<dbReference type="OrthoDB" id="340906at2759"/>
<dbReference type="GeneID" id="92365941"/>
<dbReference type="Gene3D" id="3.40.1090.10">
    <property type="entry name" value="Cytosolic phospholipase A2 catalytic domain"/>
    <property type="match status" value="1"/>
</dbReference>
<dbReference type="GO" id="GO:0016042">
    <property type="term" value="P:lipid catabolic process"/>
    <property type="evidence" value="ECO:0007669"/>
    <property type="project" value="UniProtKB-UniRule"/>
</dbReference>